<protein>
    <submittedName>
        <fullName evidence="2">Lysophospholipase</fullName>
    </submittedName>
</protein>
<dbReference type="STRING" id="1705.CA21670_04720"/>
<comment type="caution">
    <text evidence="2">The sequence shown here is derived from an EMBL/GenBank/DDBJ whole genome shotgun (WGS) entry which is preliminary data.</text>
</comment>
<dbReference type="Pfam" id="PF12146">
    <property type="entry name" value="Hydrolase_4"/>
    <property type="match status" value="1"/>
</dbReference>
<dbReference type="InterPro" id="IPR029058">
    <property type="entry name" value="AB_hydrolase_fold"/>
</dbReference>
<dbReference type="Proteomes" id="UP000076947">
    <property type="component" value="Unassembled WGS sequence"/>
</dbReference>
<proteinExistence type="predicted"/>
<gene>
    <name evidence="2" type="ORF">AYJ05_07605</name>
</gene>
<keyword evidence="3" id="KW-1185">Reference proteome</keyword>
<organism evidence="2 3">
    <name type="scientific">Corynebacterium stationis</name>
    <dbReference type="NCBI Taxonomy" id="1705"/>
    <lineage>
        <taxon>Bacteria</taxon>
        <taxon>Bacillati</taxon>
        <taxon>Actinomycetota</taxon>
        <taxon>Actinomycetes</taxon>
        <taxon>Mycobacteriales</taxon>
        <taxon>Corynebacteriaceae</taxon>
        <taxon>Corynebacterium</taxon>
    </lineage>
</organism>
<dbReference type="EMBL" id="LSTQ01000026">
    <property type="protein sequence ID" value="OAH25080.1"/>
    <property type="molecule type" value="Genomic_DNA"/>
</dbReference>
<name>A0A177I8D3_9CORY</name>
<evidence type="ECO:0000313" key="3">
    <source>
        <dbReference type="Proteomes" id="UP000076947"/>
    </source>
</evidence>
<dbReference type="OrthoDB" id="9801217at2"/>
<dbReference type="Gene3D" id="3.40.50.1820">
    <property type="entry name" value="alpha/beta hydrolase"/>
    <property type="match status" value="1"/>
</dbReference>
<accession>A0A177I8D3</accession>
<dbReference type="SUPFAM" id="SSF53474">
    <property type="entry name" value="alpha/beta-Hydrolases"/>
    <property type="match status" value="1"/>
</dbReference>
<evidence type="ECO:0000313" key="2">
    <source>
        <dbReference type="EMBL" id="OAH25080.1"/>
    </source>
</evidence>
<reference evidence="3" key="1">
    <citation type="submission" date="2016-02" db="EMBL/GenBank/DDBJ databases">
        <authorList>
            <person name="Kaur G."/>
            <person name="Nair G.R."/>
            <person name="Mayilraj S."/>
        </authorList>
    </citation>
    <scope>NUCLEOTIDE SEQUENCE [LARGE SCALE GENOMIC DNA]</scope>
    <source>
        <strain evidence="3">GA-15</strain>
    </source>
</reference>
<feature type="domain" description="Serine aminopeptidase S33" evidence="1">
    <location>
        <begin position="50"/>
        <end position="269"/>
    </location>
</feature>
<dbReference type="InterPro" id="IPR022742">
    <property type="entry name" value="Hydrolase_4"/>
</dbReference>
<sequence length="317" mass="35885">MEQLHNWRPDFLGEDFEALTLPLGKDPDGSGDVQAVLVRYQPEPIAGRPALLWVHGMTDYFFQAHVAQYFHEQGYAFYAVDLRKSGRAHQDGELWHYASNFEYYFEDLDAALGVIEKQHPSVVPLAHSTAGLIVSMWLNQSPSKKIPALVLNSPWLDLMHFDHWQVGILRRVVNVVGRIFPRLAVPGGGLKSYGQSIHADWDYDMTFKPLGGHLKYLGWLRAVLNGQHLVHTDRIDVGVPTLVMTSSRSHLNQPYTAETDTADAVLDVQQIQHWAPHLGKDVDVYTILGARHDVFLSLPHAREEAFDITAKFLQEHI</sequence>
<dbReference type="AlphaFoldDB" id="A0A177I8D3"/>
<dbReference type="RefSeq" id="WP_066840953.1">
    <property type="nucleotide sequence ID" value="NZ_LSTQ01000026.1"/>
</dbReference>
<evidence type="ECO:0000259" key="1">
    <source>
        <dbReference type="Pfam" id="PF12146"/>
    </source>
</evidence>